<dbReference type="EMBL" id="VUMR01000079">
    <property type="protein sequence ID" value="MSS57174.1"/>
    <property type="molecule type" value="Genomic_DNA"/>
</dbReference>
<evidence type="ECO:0000313" key="3">
    <source>
        <dbReference type="Proteomes" id="UP000434241"/>
    </source>
</evidence>
<organism evidence="2 3">
    <name type="scientific">Holdemanella porci</name>
    <dbReference type="NCBI Taxonomy" id="2652276"/>
    <lineage>
        <taxon>Bacteria</taxon>
        <taxon>Bacillati</taxon>
        <taxon>Bacillota</taxon>
        <taxon>Erysipelotrichia</taxon>
        <taxon>Erysipelotrichales</taxon>
        <taxon>Erysipelotrichaceae</taxon>
        <taxon>Holdemanella</taxon>
    </lineage>
</organism>
<protein>
    <submittedName>
        <fullName evidence="2">Uncharacterized protein</fullName>
    </submittedName>
</protein>
<sequence>MVRYIVPVHATQESYIFITHYETLLATFLGLIVLSLMVYLAHSSSRENKYLIHLSEIDPLISVFNKETTQKLIDQKLRLN</sequence>
<dbReference type="Proteomes" id="UP000434241">
    <property type="component" value="Unassembled WGS sequence"/>
</dbReference>
<keyword evidence="3" id="KW-1185">Reference proteome</keyword>
<keyword evidence="1" id="KW-1133">Transmembrane helix</keyword>
<dbReference type="AlphaFoldDB" id="A0A6N7VL04"/>
<gene>
    <name evidence="2" type="ORF">FYJ55_09965</name>
</gene>
<proteinExistence type="predicted"/>
<keyword evidence="1" id="KW-0472">Membrane</keyword>
<name>A0A6N7VL04_9FIRM</name>
<dbReference type="RefSeq" id="WP_154556707.1">
    <property type="nucleotide sequence ID" value="NZ_VUMR01000079.1"/>
</dbReference>
<dbReference type="GeneID" id="93159609"/>
<evidence type="ECO:0000313" key="2">
    <source>
        <dbReference type="EMBL" id="MSS57174.1"/>
    </source>
</evidence>
<accession>A0A6N7VL04</accession>
<comment type="caution">
    <text evidence="2">The sequence shown here is derived from an EMBL/GenBank/DDBJ whole genome shotgun (WGS) entry which is preliminary data.</text>
</comment>
<keyword evidence="1" id="KW-0812">Transmembrane</keyword>
<reference evidence="2 3" key="1">
    <citation type="submission" date="2019-08" db="EMBL/GenBank/DDBJ databases">
        <title>In-depth cultivation of the pig gut microbiome towards novel bacterial diversity and tailored functional studies.</title>
        <authorList>
            <person name="Wylensek D."/>
            <person name="Hitch T.C.A."/>
            <person name="Clavel T."/>
        </authorList>
    </citation>
    <scope>NUCLEOTIDE SEQUENCE [LARGE SCALE GENOMIC DNA]</scope>
    <source>
        <strain evidence="2 3">LKV-472-APC-3</strain>
    </source>
</reference>
<evidence type="ECO:0000256" key="1">
    <source>
        <dbReference type="SAM" id="Phobius"/>
    </source>
</evidence>
<feature type="transmembrane region" description="Helical" evidence="1">
    <location>
        <begin position="23"/>
        <end position="41"/>
    </location>
</feature>